<organism evidence="2 3">
    <name type="scientific">Malus domestica</name>
    <name type="common">Apple</name>
    <name type="synonym">Pyrus malus</name>
    <dbReference type="NCBI Taxonomy" id="3750"/>
    <lineage>
        <taxon>Eukaryota</taxon>
        <taxon>Viridiplantae</taxon>
        <taxon>Streptophyta</taxon>
        <taxon>Embryophyta</taxon>
        <taxon>Tracheophyta</taxon>
        <taxon>Spermatophyta</taxon>
        <taxon>Magnoliopsida</taxon>
        <taxon>eudicotyledons</taxon>
        <taxon>Gunneridae</taxon>
        <taxon>Pentapetalae</taxon>
        <taxon>rosids</taxon>
        <taxon>fabids</taxon>
        <taxon>Rosales</taxon>
        <taxon>Rosaceae</taxon>
        <taxon>Amygdaloideae</taxon>
        <taxon>Maleae</taxon>
        <taxon>Malus</taxon>
    </lineage>
</organism>
<keyword evidence="3" id="KW-1185">Reference proteome</keyword>
<name>A0A498I6S0_MALDO</name>
<dbReference type="AlphaFoldDB" id="A0A498I6S0"/>
<feature type="compositionally biased region" description="Acidic residues" evidence="1">
    <location>
        <begin position="80"/>
        <end position="99"/>
    </location>
</feature>
<feature type="region of interest" description="Disordered" evidence="1">
    <location>
        <begin position="77"/>
        <end position="116"/>
    </location>
</feature>
<comment type="caution">
    <text evidence="2">The sequence shown here is derived from an EMBL/GenBank/DDBJ whole genome shotgun (WGS) entry which is preliminary data.</text>
</comment>
<protein>
    <submittedName>
        <fullName evidence="2">Uncharacterized protein</fullName>
    </submittedName>
</protein>
<accession>A0A498I6S0</accession>
<proteinExistence type="predicted"/>
<evidence type="ECO:0000256" key="1">
    <source>
        <dbReference type="SAM" id="MobiDB-lite"/>
    </source>
</evidence>
<dbReference type="EMBL" id="RDQH01000339">
    <property type="protein sequence ID" value="RXH78579.1"/>
    <property type="molecule type" value="Genomic_DNA"/>
</dbReference>
<evidence type="ECO:0000313" key="2">
    <source>
        <dbReference type="EMBL" id="RXH78579.1"/>
    </source>
</evidence>
<sequence length="116" mass="13671">MRQATMDFFNDMEDHGSTMAMEAQTRSQLQRPARLPQQNLEFEVPHNSLLAVETKIQTLENFNDNCSIGEEKTCKFEANVDLEDEDEEEDYEEEEEEDEKSNAKAMWITRERGFER</sequence>
<evidence type="ECO:0000313" key="3">
    <source>
        <dbReference type="Proteomes" id="UP000290289"/>
    </source>
</evidence>
<dbReference type="Proteomes" id="UP000290289">
    <property type="component" value="Chromosome 13"/>
</dbReference>
<gene>
    <name evidence="2" type="ORF">DVH24_002097</name>
</gene>
<reference evidence="2 3" key="1">
    <citation type="submission" date="2018-10" db="EMBL/GenBank/DDBJ databases">
        <title>A high-quality apple genome assembly.</title>
        <authorList>
            <person name="Hu J."/>
        </authorList>
    </citation>
    <scope>NUCLEOTIDE SEQUENCE [LARGE SCALE GENOMIC DNA]</scope>
    <source>
        <strain evidence="3">cv. HFTH1</strain>
        <tissue evidence="2">Young leaf</tissue>
    </source>
</reference>